<protein>
    <submittedName>
        <fullName evidence="1">Uncharacterized protein</fullName>
    </submittedName>
</protein>
<proteinExistence type="predicted"/>
<dbReference type="AlphaFoldDB" id="A0A0G1Y0A0"/>
<reference evidence="1 2" key="1">
    <citation type="journal article" date="2015" name="Nature">
        <title>rRNA introns, odd ribosomes, and small enigmatic genomes across a large radiation of phyla.</title>
        <authorList>
            <person name="Brown C.T."/>
            <person name="Hug L.A."/>
            <person name="Thomas B.C."/>
            <person name="Sharon I."/>
            <person name="Castelle C.J."/>
            <person name="Singh A."/>
            <person name="Wilkins M.J."/>
            <person name="Williams K.H."/>
            <person name="Banfield J.F."/>
        </authorList>
    </citation>
    <scope>NUCLEOTIDE SEQUENCE [LARGE SCALE GENOMIC DNA]</scope>
</reference>
<name>A0A0G1Y0A0_9BACT</name>
<comment type="caution">
    <text evidence="1">The sequence shown here is derived from an EMBL/GenBank/DDBJ whole genome shotgun (WGS) entry which is preliminary data.</text>
</comment>
<dbReference type="Proteomes" id="UP000033865">
    <property type="component" value="Unassembled WGS sequence"/>
</dbReference>
<gene>
    <name evidence="1" type="ORF">UY82_C0019G0004</name>
</gene>
<evidence type="ECO:0000313" key="2">
    <source>
        <dbReference type="Proteomes" id="UP000033865"/>
    </source>
</evidence>
<accession>A0A0G1Y0A0</accession>
<dbReference type="EMBL" id="LCRN01000019">
    <property type="protein sequence ID" value="KKW36570.1"/>
    <property type="molecule type" value="Genomic_DNA"/>
</dbReference>
<organism evidence="1 2">
    <name type="scientific">Candidatus Uhrbacteria bacterium GW2011_GWC2_53_7</name>
    <dbReference type="NCBI Taxonomy" id="1618986"/>
    <lineage>
        <taxon>Bacteria</taxon>
        <taxon>Candidatus Uhriibacteriota</taxon>
    </lineage>
</organism>
<evidence type="ECO:0000313" key="1">
    <source>
        <dbReference type="EMBL" id="KKW36570.1"/>
    </source>
</evidence>
<sequence>MTWFEELRREFRTRMEPIRRAYAEQEIERGRKDEARRARIVEALERAGAEGRTGWQLVRELSPRIRRATLYRDLSRMSLKGEITRILTPRDPAEGWPGPPHQRFYANEYAFRQSVV</sequence>